<sequence length="2071" mass="228926">MADQAKGKGIAPKRASNLADLGQSSRPPPPIRTLLENKEDSEDYSEVIEVLKQHIKSYKRNISSTLASLTNSSNAAATRKTSYSPRFDPFSGTIDLDSPLRPPRKEPYLGPAVNSATSNLDPPIDIGSKEGFKDTITSSIVKELSKKAYTIPDDRISNFLENPDISNTYSNSNQAVLLMLLRDSLSSSPRAAILWIYITSEAFKLLVRQYSRPIESKKKDVYNEFHTLTFSTYKKGLSAFNAEFNGYLAKLTMAKIDIDPSLILNYLNIEYLIADILEESRNPATEVYRAAHVANSSNSTPNSNSNPSKKGKNKKKGKKKASYNIKGQNYSAKSAEQASFMLGSYNLAVEEEEEESDSRSNSSSSSDSNTQLVQLLALKGYKKRKDFKGKGLKTSSNNKAKYKDNKPRRRPRDPALYNSWLYDTGSTDHISNSKERFTTFTPNTGQLRPINTGNSPVSPAGIGSITLEVLSRKAPPTYTKLVLDNVLYLPNIDINIVSGVGHYDSGGCLIKETLYGGDRRCIAVLDFKKSGFFLDVKGSSKPILHANFAFPLGLTSYNTTKSIEPQRNKIVVEIPSNSIRKEDYRPIIEDAIVSEAIEPNKRYKLRNSPAKGTTLEGAPYQSPCKTREPEPLTGTGDLPRILREPVIEGNKVVEKAISSPTLKEPNIGHIGLRLLKKTSSITKGLPNFDKIKEADFHCSSYDRGKAVRRVSKALIPDPPRVLDLIEGDTVKIRPRPYNRNPIVLLLVDRKSRYRWVFNLPNKSGPIVANAIKGFFRGLRNGFGRYPTKFHFNGGTEITDLLTTWLAKRGIKFSTSAPYIHKQNGLVERSVRVILDLELVNSTAITNKETTPFQALFDELEPGIPHIPNLERYRAIGARGEAIIPLEKRSKSLKFTSRTEECKLLAVLGSKTYLVYIPSRRAVLKTSTVKFIEDNTVLSQPTDNTALEGELVDLDLDLEGAVSPDPFNLNTEKPISIEIGPSKLESYESSSDSELDEPSPDKPINPVIVESTRPTISFRKPELPEAFPQTIEPIFAPKPIEVIAPNQPITNEPLDNSDFISEGDKMQLDYYKLLAKTSSYILSFVYKARKRVISKDSTPTTYKQVLKLPRDKRSKWLEAITKEFIQLLELGVFKFLPRSLLPSNRKLITCRNVLKVKKDAKNRPIKYKSRLVARGFMQVEGLDYTVTYASTSILPTWRILLAIAASNKAIYKLLLKYGYNPSTPNIIKLSKALYSLKQSPREWQDKLKILLKSLGYLPLISDPGVFYNAKTCYFIVTYVDNCLFIGPNIGYITDLKKRLNKVYAIEDLEPAAYFLGVQIIRDRPNRRLWLNQSQYVEEAVSRFNLADSKPISIPLQPGLCLSRSLNRPTKSHLNAAKNLFKYLNSTKDYSICFSYNGNTVANLGPKFSNSSNTTTKLSRDFHSKEGSRPLTTTSTTIVDSRNSKGSSRTSIINSSLVPIGFSDSDFAGDKATSKSTYGYLYKLAGGPISWKTKRATTIALSILEAETDGLTEAIREVQWIIGLFSELHRPIDYPITLYGDNQGSITVANDPALHARTKHTLLKFRYVREQVKAKIVTIIYLNTKWAINKALKRLGHSFLTYLTTAAATTTTTTSAANPATTITATGSSDISFDSPFKGLSSRPINVKSSDTDLQVTLHPLPLIEISDYITRGYQRGHKGAIVGGLLGQQNGREITVEHGFTCKTDKNASGQYELDIHWFGPRLEQMKAVHQTPPLDLVGWYALVPKIGPTPAHLPIHSQFLEQNEAAILLGFHVEDIITPSAGDLLPFTLYESNLEADDGPAAAKDGDGDKEMRDSDPAGNMALRFRELSYTTESGEAEMIALQFIREGGANATAVDADKRLLESSTKQGPVEMDPKGKRRAVAREPEGKGGEASAGAGAVAVAGGSGDQDANLSKAELEYVSSLQAKANAVRMMKSRVDLIVAYLAALPPAFVAGQQSSAEAAKSKAVAQTIPSNNILRQILALVTNVHLMTPAEQKTLEEEILVELNDVKLISLISDLMGSVNNARDVGKKFAAVEAAKYQRSRQGGNLNATAGEMDQTPVRSTAGDLFT</sequence>
<keyword evidence="7" id="KW-1185">Reference proteome</keyword>
<feature type="region of interest" description="Disordered" evidence="3">
    <location>
        <begin position="349"/>
        <end position="370"/>
    </location>
</feature>
<dbReference type="GO" id="GO:0015074">
    <property type="term" value="P:DNA integration"/>
    <property type="evidence" value="ECO:0007669"/>
    <property type="project" value="InterPro"/>
</dbReference>
<feature type="compositionally biased region" description="Polar residues" evidence="3">
    <location>
        <begin position="1428"/>
        <end position="1441"/>
    </location>
</feature>
<feature type="domain" description="MPN" evidence="4">
    <location>
        <begin position="1654"/>
        <end position="1796"/>
    </location>
</feature>
<dbReference type="InterPro" id="IPR000555">
    <property type="entry name" value="JAMM/MPN+_dom"/>
</dbReference>
<reference evidence="6" key="1">
    <citation type="journal article" date="2023" name="Mol. Plant Microbe Interact.">
        <title>Elucidating the Obligate Nature and Biological Capacity of an Invasive Fungal Corn Pathogen.</title>
        <authorList>
            <person name="MacCready J.S."/>
            <person name="Roggenkamp E.M."/>
            <person name="Gdanetz K."/>
            <person name="Chilvers M.I."/>
        </authorList>
    </citation>
    <scope>NUCLEOTIDE SEQUENCE</scope>
    <source>
        <strain evidence="6">PM02</strain>
    </source>
</reference>
<dbReference type="GO" id="GO:0003723">
    <property type="term" value="F:RNA binding"/>
    <property type="evidence" value="ECO:0007669"/>
    <property type="project" value="UniProtKB-KW"/>
</dbReference>
<feature type="region of interest" description="Disordered" evidence="3">
    <location>
        <begin position="2047"/>
        <end position="2071"/>
    </location>
</feature>
<protein>
    <submittedName>
        <fullName evidence="6">Uncharacterized protein</fullName>
    </submittedName>
</protein>
<evidence type="ECO:0000256" key="2">
    <source>
        <dbReference type="ARBA" id="ARBA00022884"/>
    </source>
</evidence>
<organism evidence="6 7">
    <name type="scientific">Phyllachora maydis</name>
    <dbReference type="NCBI Taxonomy" id="1825666"/>
    <lineage>
        <taxon>Eukaryota</taxon>
        <taxon>Fungi</taxon>
        <taxon>Dikarya</taxon>
        <taxon>Ascomycota</taxon>
        <taxon>Pezizomycotina</taxon>
        <taxon>Sordariomycetes</taxon>
        <taxon>Sordariomycetidae</taxon>
        <taxon>Phyllachorales</taxon>
        <taxon>Phyllachoraceae</taxon>
        <taxon>Phyllachora</taxon>
    </lineage>
</organism>
<dbReference type="Pfam" id="PF07727">
    <property type="entry name" value="RVT_2"/>
    <property type="match status" value="1"/>
</dbReference>
<feature type="compositionally biased region" description="Low complexity" evidence="3">
    <location>
        <begin position="295"/>
        <end position="308"/>
    </location>
</feature>
<comment type="caution">
    <text evidence="6">The sequence shown here is derived from an EMBL/GenBank/DDBJ whole genome shotgun (WGS) entry which is preliminary data.</text>
</comment>
<dbReference type="PANTHER" id="PTHR10540">
    <property type="entry name" value="EUKARYOTIC TRANSLATION INITIATION FACTOR 3 SUBUNIT F-RELATED"/>
    <property type="match status" value="1"/>
</dbReference>
<name>A0AAD9HXU5_9PEZI</name>
<dbReference type="InterPro" id="IPR033859">
    <property type="entry name" value="MPN_CSN6"/>
</dbReference>
<evidence type="ECO:0000256" key="3">
    <source>
        <dbReference type="SAM" id="MobiDB-lite"/>
    </source>
</evidence>
<dbReference type="CDD" id="cd08063">
    <property type="entry name" value="MPN_CSN6"/>
    <property type="match status" value="1"/>
</dbReference>
<dbReference type="Gene3D" id="3.40.140.10">
    <property type="entry name" value="Cytidine Deaminase, domain 2"/>
    <property type="match status" value="1"/>
</dbReference>
<evidence type="ECO:0000313" key="7">
    <source>
        <dbReference type="Proteomes" id="UP001217918"/>
    </source>
</evidence>
<dbReference type="InterPro" id="IPR036397">
    <property type="entry name" value="RNaseH_sf"/>
</dbReference>
<feature type="compositionally biased region" description="Basic and acidic residues" evidence="3">
    <location>
        <begin position="1416"/>
        <end position="1426"/>
    </location>
</feature>
<feature type="region of interest" description="Disordered" evidence="3">
    <location>
        <begin position="979"/>
        <end position="1006"/>
    </location>
</feature>
<feature type="domain" description="Integrase catalytic" evidence="5">
    <location>
        <begin position="715"/>
        <end position="892"/>
    </location>
</feature>
<feature type="region of interest" description="Disordered" evidence="3">
    <location>
        <begin position="292"/>
        <end position="328"/>
    </location>
</feature>
<dbReference type="PROSITE" id="PS50249">
    <property type="entry name" value="MPN"/>
    <property type="match status" value="1"/>
</dbReference>
<dbReference type="PROSITE" id="PS50994">
    <property type="entry name" value="INTEGRASE"/>
    <property type="match status" value="1"/>
</dbReference>
<feature type="compositionally biased region" description="Basic residues" evidence="3">
    <location>
        <begin position="309"/>
        <end position="321"/>
    </location>
</feature>
<feature type="region of interest" description="Disordered" evidence="3">
    <location>
        <begin position="1410"/>
        <end position="1441"/>
    </location>
</feature>
<dbReference type="Pfam" id="PF22936">
    <property type="entry name" value="Pol_BBD"/>
    <property type="match status" value="1"/>
</dbReference>
<feature type="region of interest" description="Disordered" evidence="3">
    <location>
        <begin position="607"/>
        <end position="638"/>
    </location>
</feature>
<dbReference type="GO" id="GO:0008237">
    <property type="term" value="F:metallopeptidase activity"/>
    <property type="evidence" value="ECO:0007669"/>
    <property type="project" value="InterPro"/>
</dbReference>
<dbReference type="InterPro" id="IPR013103">
    <property type="entry name" value="RVT_2"/>
</dbReference>
<evidence type="ECO:0000259" key="4">
    <source>
        <dbReference type="PROSITE" id="PS50249"/>
    </source>
</evidence>
<accession>A0AAD9HXU5</accession>
<dbReference type="InterPro" id="IPR012337">
    <property type="entry name" value="RNaseH-like_sf"/>
</dbReference>
<dbReference type="GO" id="GO:0000338">
    <property type="term" value="P:protein deneddylation"/>
    <property type="evidence" value="ECO:0007669"/>
    <property type="project" value="InterPro"/>
</dbReference>
<feature type="region of interest" description="Disordered" evidence="3">
    <location>
        <begin position="386"/>
        <end position="418"/>
    </location>
</feature>
<dbReference type="Proteomes" id="UP001217918">
    <property type="component" value="Unassembled WGS sequence"/>
</dbReference>
<feature type="region of interest" description="Disordered" evidence="3">
    <location>
        <begin position="1"/>
        <end position="43"/>
    </location>
</feature>
<keyword evidence="2" id="KW-0694">RNA-binding</keyword>
<evidence type="ECO:0000256" key="1">
    <source>
        <dbReference type="ARBA" id="ARBA00010893"/>
    </source>
</evidence>
<dbReference type="EMBL" id="JAQQPM010000001">
    <property type="protein sequence ID" value="KAK2067508.1"/>
    <property type="molecule type" value="Genomic_DNA"/>
</dbReference>
<dbReference type="CDD" id="cd09272">
    <property type="entry name" value="RNase_HI_RT_Ty1"/>
    <property type="match status" value="1"/>
</dbReference>
<feature type="region of interest" description="Disordered" evidence="3">
    <location>
        <begin position="1863"/>
        <end position="1896"/>
    </location>
</feature>
<evidence type="ECO:0000313" key="6">
    <source>
        <dbReference type="EMBL" id="KAK2067508.1"/>
    </source>
</evidence>
<evidence type="ECO:0000259" key="5">
    <source>
        <dbReference type="PROSITE" id="PS50994"/>
    </source>
</evidence>
<dbReference type="Pfam" id="PF01398">
    <property type="entry name" value="JAB"/>
    <property type="match status" value="1"/>
</dbReference>
<dbReference type="PANTHER" id="PTHR10540:SF8">
    <property type="entry name" value="COP9 SIGNALOSOME COMPLEX SUBUNIT 6"/>
    <property type="match status" value="1"/>
</dbReference>
<gene>
    <name evidence="6" type="ORF">P8C59_001245</name>
</gene>
<dbReference type="InterPro" id="IPR054722">
    <property type="entry name" value="PolX-like_BBD"/>
</dbReference>
<dbReference type="InterPro" id="IPR001584">
    <property type="entry name" value="Integrase_cat-core"/>
</dbReference>
<comment type="similarity">
    <text evidence="1">Belongs to the peptidase M67A family. CSN6 subfamily.</text>
</comment>
<dbReference type="InterPro" id="IPR037518">
    <property type="entry name" value="MPN"/>
</dbReference>
<feature type="compositionally biased region" description="Basic and acidic residues" evidence="3">
    <location>
        <begin position="1804"/>
        <end position="1816"/>
    </location>
</feature>
<feature type="compositionally biased region" description="Low complexity" evidence="3">
    <location>
        <begin position="359"/>
        <end position="369"/>
    </location>
</feature>
<dbReference type="GO" id="GO:0008180">
    <property type="term" value="C:COP9 signalosome"/>
    <property type="evidence" value="ECO:0007669"/>
    <property type="project" value="InterPro"/>
</dbReference>
<dbReference type="Gene3D" id="3.30.420.10">
    <property type="entry name" value="Ribonuclease H-like superfamily/Ribonuclease H"/>
    <property type="match status" value="1"/>
</dbReference>
<feature type="compositionally biased region" description="Low complexity" evidence="3">
    <location>
        <begin position="980"/>
        <end position="989"/>
    </location>
</feature>
<proteinExistence type="inferred from homology"/>
<feature type="region of interest" description="Disordered" evidence="3">
    <location>
        <begin position="1796"/>
        <end position="1817"/>
    </location>
</feature>
<dbReference type="SUPFAM" id="SSF53098">
    <property type="entry name" value="Ribonuclease H-like"/>
    <property type="match status" value="1"/>
</dbReference>